<reference evidence="1 2" key="1">
    <citation type="submission" date="2018-03" db="EMBL/GenBank/DDBJ databases">
        <title>Genomic Encyclopedia of Type Strains, Phase III (KMG-III): the genomes of soil and plant-associated and newly described type strains.</title>
        <authorList>
            <person name="Whitman W."/>
        </authorList>
    </citation>
    <scope>NUCLEOTIDE SEQUENCE [LARGE SCALE GENOMIC DNA]</scope>
    <source>
        <strain evidence="1 2">VKM Ac-1602</strain>
    </source>
</reference>
<organism evidence="1 2">
    <name type="scientific">Rathayibacter iranicus NCPPB 2253 = VKM Ac-1602</name>
    <dbReference type="NCBI Taxonomy" id="1328868"/>
    <lineage>
        <taxon>Bacteria</taxon>
        <taxon>Bacillati</taxon>
        <taxon>Actinomycetota</taxon>
        <taxon>Actinomycetes</taxon>
        <taxon>Micrococcales</taxon>
        <taxon>Microbacteriaceae</taxon>
        <taxon>Rathayibacter</taxon>
    </lineage>
</organism>
<gene>
    <name evidence="1" type="ORF">B0H03_103228</name>
</gene>
<evidence type="ECO:0000313" key="2">
    <source>
        <dbReference type="Proteomes" id="UP000245674"/>
    </source>
</evidence>
<evidence type="ECO:0000313" key="1">
    <source>
        <dbReference type="EMBL" id="PWJ65379.1"/>
    </source>
</evidence>
<name>A0ABX5LHN5_9MICO</name>
<protein>
    <submittedName>
        <fullName evidence="1">Uncharacterized protein</fullName>
    </submittedName>
</protein>
<sequence length="204" mass="21372">MPRSGGAFAVFERVAWGPHDLAVGPGVGWTGYPNRMPSPILDTLSAPPARRDVASIRGALAEVAIGDSVRVLVRSPRYGLYGIEGVVRQAVGGELVVADVFLGTGTEIQSIALAPVADEVGGERSVEGLQHGDFVRVAFSTPALGSFTITGPLTAGGRDPLLLVGSWIVADGSDVGRHVDRIERVTASRIHEKHVPGHRSAVEE</sequence>
<keyword evidence="2" id="KW-1185">Reference proteome</keyword>
<comment type="caution">
    <text evidence="1">The sequence shown here is derived from an EMBL/GenBank/DDBJ whole genome shotgun (WGS) entry which is preliminary data.</text>
</comment>
<dbReference type="Proteomes" id="UP000245674">
    <property type="component" value="Unassembled WGS sequence"/>
</dbReference>
<dbReference type="EMBL" id="QGDV01000003">
    <property type="protein sequence ID" value="PWJ65379.1"/>
    <property type="molecule type" value="Genomic_DNA"/>
</dbReference>
<proteinExistence type="predicted"/>
<accession>A0ABX5LHN5</accession>